<protein>
    <recommendedName>
        <fullName evidence="3">Nucleotidyltransferase</fullName>
    </recommendedName>
</protein>
<evidence type="ECO:0008006" key="3">
    <source>
        <dbReference type="Google" id="ProtNLM"/>
    </source>
</evidence>
<evidence type="ECO:0000313" key="2">
    <source>
        <dbReference type="Proteomes" id="UP000094828"/>
    </source>
</evidence>
<name>A0A1C3EFJ6_9PLAN</name>
<dbReference type="Gene3D" id="3.30.460.40">
    <property type="match status" value="1"/>
</dbReference>
<dbReference type="EMBL" id="LYDR01000072">
    <property type="protein sequence ID" value="ODA31974.1"/>
    <property type="molecule type" value="Genomic_DNA"/>
</dbReference>
<comment type="caution">
    <text evidence="1">The sequence shown here is derived from an EMBL/GenBank/DDBJ whole genome shotgun (WGS) entry which is preliminary data.</text>
</comment>
<organism evidence="1 2">
    <name type="scientific">Planctopirus hydrillae</name>
    <dbReference type="NCBI Taxonomy" id="1841610"/>
    <lineage>
        <taxon>Bacteria</taxon>
        <taxon>Pseudomonadati</taxon>
        <taxon>Planctomycetota</taxon>
        <taxon>Planctomycetia</taxon>
        <taxon>Planctomycetales</taxon>
        <taxon>Planctomycetaceae</taxon>
        <taxon>Planctopirus</taxon>
    </lineage>
</organism>
<dbReference type="OrthoDB" id="268376at2"/>
<reference evidence="1 2" key="1">
    <citation type="submission" date="2016-05" db="EMBL/GenBank/DDBJ databases">
        <title>Genomic and physiological characterization of Planctopirus sp. isolated from fresh water lake.</title>
        <authorList>
            <person name="Subhash Y."/>
            <person name="Ramana C."/>
        </authorList>
    </citation>
    <scope>NUCLEOTIDE SEQUENCE [LARGE SCALE GENOMIC DNA]</scope>
    <source>
        <strain evidence="1 2">JC280</strain>
    </source>
</reference>
<dbReference type="Proteomes" id="UP000094828">
    <property type="component" value="Unassembled WGS sequence"/>
</dbReference>
<dbReference type="InterPro" id="IPR043519">
    <property type="entry name" value="NT_sf"/>
</dbReference>
<sequence>MNLALKPFNFGGVMDAIDGIQRRLERFTSALENAGVPYAIVGGNAVAHLVSRIQPAAVRFTKNVDVLLRKEDLVAAGEAVKSAGFIYRHAATIDFFLDGSDSSFEEAVHVVRANEKVRKEYLLPAPDVTLSVSTGAYKVLDLDGLIQMKLTSFRKRDQVHVEDMIQIGLIDTSWIERVAPELKSRLAQIFDELEPEFRP</sequence>
<dbReference type="AlphaFoldDB" id="A0A1C3EFJ6"/>
<dbReference type="SUPFAM" id="SSF81301">
    <property type="entry name" value="Nucleotidyltransferase"/>
    <property type="match status" value="1"/>
</dbReference>
<evidence type="ECO:0000313" key="1">
    <source>
        <dbReference type="EMBL" id="ODA31974.1"/>
    </source>
</evidence>
<dbReference type="STRING" id="1841610.A6X21_21950"/>
<accession>A0A1C3EFJ6</accession>
<keyword evidence="2" id="KW-1185">Reference proteome</keyword>
<gene>
    <name evidence="1" type="ORF">A6X21_21950</name>
</gene>
<proteinExistence type="predicted"/>